<organism evidence="1 2">
    <name type="scientific">Platanthera guangdongensis</name>
    <dbReference type="NCBI Taxonomy" id="2320717"/>
    <lineage>
        <taxon>Eukaryota</taxon>
        <taxon>Viridiplantae</taxon>
        <taxon>Streptophyta</taxon>
        <taxon>Embryophyta</taxon>
        <taxon>Tracheophyta</taxon>
        <taxon>Spermatophyta</taxon>
        <taxon>Magnoliopsida</taxon>
        <taxon>Liliopsida</taxon>
        <taxon>Asparagales</taxon>
        <taxon>Orchidaceae</taxon>
        <taxon>Orchidoideae</taxon>
        <taxon>Orchideae</taxon>
        <taxon>Orchidinae</taxon>
        <taxon>Platanthera</taxon>
    </lineage>
</organism>
<sequence>MLRLVPDADRVTDGKISPPLNGFGVENRKVTLKCHETKLEKDCLPKVGRWNMINKVGGRNIELVDAISWFLPLVGECATTIFSADVTHPHPGEHSCPSIATVSS</sequence>
<reference evidence="1 2" key="1">
    <citation type="journal article" date="2022" name="Nat. Plants">
        <title>Genomes of leafy and leafless Platanthera orchids illuminate the evolution of mycoheterotrophy.</title>
        <authorList>
            <person name="Li M.H."/>
            <person name="Liu K.W."/>
            <person name="Li Z."/>
            <person name="Lu H.C."/>
            <person name="Ye Q.L."/>
            <person name="Zhang D."/>
            <person name="Wang J.Y."/>
            <person name="Li Y.F."/>
            <person name="Zhong Z.M."/>
            <person name="Liu X."/>
            <person name="Yu X."/>
            <person name="Liu D.K."/>
            <person name="Tu X.D."/>
            <person name="Liu B."/>
            <person name="Hao Y."/>
            <person name="Liao X.Y."/>
            <person name="Jiang Y.T."/>
            <person name="Sun W.H."/>
            <person name="Chen J."/>
            <person name="Chen Y.Q."/>
            <person name="Ai Y."/>
            <person name="Zhai J.W."/>
            <person name="Wu S.S."/>
            <person name="Zhou Z."/>
            <person name="Hsiao Y.Y."/>
            <person name="Wu W.L."/>
            <person name="Chen Y.Y."/>
            <person name="Lin Y.F."/>
            <person name="Hsu J.L."/>
            <person name="Li C.Y."/>
            <person name="Wang Z.W."/>
            <person name="Zhao X."/>
            <person name="Zhong W.Y."/>
            <person name="Ma X.K."/>
            <person name="Ma L."/>
            <person name="Huang J."/>
            <person name="Chen G.Z."/>
            <person name="Huang M.Z."/>
            <person name="Huang L."/>
            <person name="Peng D.H."/>
            <person name="Luo Y.B."/>
            <person name="Zou S.Q."/>
            <person name="Chen S.P."/>
            <person name="Lan S."/>
            <person name="Tsai W.C."/>
            <person name="Van de Peer Y."/>
            <person name="Liu Z.J."/>
        </authorList>
    </citation>
    <scope>NUCLEOTIDE SEQUENCE [LARGE SCALE GENOMIC DNA]</scope>
    <source>
        <strain evidence="1">Lor288</strain>
    </source>
</reference>
<evidence type="ECO:0000313" key="2">
    <source>
        <dbReference type="Proteomes" id="UP001412067"/>
    </source>
</evidence>
<accession>A0ABR2LJ99</accession>
<keyword evidence="2" id="KW-1185">Reference proteome</keyword>
<evidence type="ECO:0000313" key="1">
    <source>
        <dbReference type="EMBL" id="KAK8942259.1"/>
    </source>
</evidence>
<gene>
    <name evidence="1" type="primary">AGO1</name>
    <name evidence="1" type="ORF">KSP40_PGU017450</name>
</gene>
<comment type="caution">
    <text evidence="1">The sequence shown here is derived from an EMBL/GenBank/DDBJ whole genome shotgun (WGS) entry which is preliminary data.</text>
</comment>
<name>A0ABR2LJ99_9ASPA</name>
<dbReference type="EMBL" id="JBBWWR010000019">
    <property type="protein sequence ID" value="KAK8942259.1"/>
    <property type="molecule type" value="Genomic_DNA"/>
</dbReference>
<protein>
    <submittedName>
        <fullName evidence="1">Protein argonaute 1</fullName>
    </submittedName>
</protein>
<dbReference type="Proteomes" id="UP001412067">
    <property type="component" value="Unassembled WGS sequence"/>
</dbReference>
<proteinExistence type="predicted"/>